<reference evidence="9" key="1">
    <citation type="submission" date="2022-12" db="EMBL/GenBank/DDBJ databases">
        <title>Draft genome assemblies for two species of Escallonia (Escalloniales).</title>
        <authorList>
            <person name="Chanderbali A."/>
            <person name="Dervinis C."/>
            <person name="Anghel I."/>
            <person name="Soltis D."/>
            <person name="Soltis P."/>
            <person name="Zapata F."/>
        </authorList>
    </citation>
    <scope>NUCLEOTIDE SEQUENCE</scope>
    <source>
        <strain evidence="9">UCBG64.0493</strain>
        <tissue evidence="9">Leaf</tissue>
    </source>
</reference>
<evidence type="ECO:0008006" key="11">
    <source>
        <dbReference type="Google" id="ProtNLM"/>
    </source>
</evidence>
<keyword evidence="6 7" id="KW-0503">Monooxygenase</keyword>
<dbReference type="Gene3D" id="1.10.630.10">
    <property type="entry name" value="Cytochrome P450"/>
    <property type="match status" value="1"/>
</dbReference>
<evidence type="ECO:0000256" key="1">
    <source>
        <dbReference type="ARBA" id="ARBA00010617"/>
    </source>
</evidence>
<keyword evidence="2 7" id="KW-0349">Heme</keyword>
<dbReference type="InterPro" id="IPR001128">
    <property type="entry name" value="Cyt_P450"/>
</dbReference>
<dbReference type="PANTHER" id="PTHR47953">
    <property type="entry name" value="OS08G0105600 PROTEIN"/>
    <property type="match status" value="1"/>
</dbReference>
<dbReference type="InterPro" id="IPR036396">
    <property type="entry name" value="Cyt_P450_sf"/>
</dbReference>
<evidence type="ECO:0000256" key="4">
    <source>
        <dbReference type="ARBA" id="ARBA00023002"/>
    </source>
</evidence>
<dbReference type="Pfam" id="PF00067">
    <property type="entry name" value="p450"/>
    <property type="match status" value="1"/>
</dbReference>
<evidence type="ECO:0000256" key="2">
    <source>
        <dbReference type="ARBA" id="ARBA00022617"/>
    </source>
</evidence>
<evidence type="ECO:0000256" key="8">
    <source>
        <dbReference type="SAM" id="MobiDB-lite"/>
    </source>
</evidence>
<dbReference type="GO" id="GO:0016705">
    <property type="term" value="F:oxidoreductase activity, acting on paired donors, with incorporation or reduction of molecular oxygen"/>
    <property type="evidence" value="ECO:0007669"/>
    <property type="project" value="InterPro"/>
</dbReference>
<keyword evidence="4 7" id="KW-0560">Oxidoreductase</keyword>
<dbReference type="AlphaFoldDB" id="A0AA88V747"/>
<dbReference type="PANTHER" id="PTHR47953:SF5">
    <property type="entry name" value="CYTOCHROME P450 71AV8-LIKE"/>
    <property type="match status" value="1"/>
</dbReference>
<sequence>MGRDPERFEKSPLDFTGTNLEYIPFGAGRRMCPGVSLESFPNTLFKQSAKRRNTVLPEHNRIRTLYPSRVPNGRASFCLSRILSKHSALAECQTAEYGSARAESFSNTLPEQTSKRPSKVLPGRIVSEHSARAECQTAE</sequence>
<comment type="similarity">
    <text evidence="1 7">Belongs to the cytochrome P450 family.</text>
</comment>
<dbReference type="InterPro" id="IPR052306">
    <property type="entry name" value="CYP450_71D"/>
</dbReference>
<evidence type="ECO:0000313" key="10">
    <source>
        <dbReference type="Proteomes" id="UP001188597"/>
    </source>
</evidence>
<gene>
    <name evidence="9" type="ORF">RJ639_022006</name>
</gene>
<evidence type="ECO:0000256" key="7">
    <source>
        <dbReference type="RuleBase" id="RU000461"/>
    </source>
</evidence>
<keyword evidence="10" id="KW-1185">Reference proteome</keyword>
<keyword evidence="3 7" id="KW-0479">Metal-binding</keyword>
<feature type="region of interest" description="Disordered" evidence="8">
    <location>
        <begin position="101"/>
        <end position="139"/>
    </location>
</feature>
<dbReference type="GO" id="GO:0005506">
    <property type="term" value="F:iron ion binding"/>
    <property type="evidence" value="ECO:0007669"/>
    <property type="project" value="InterPro"/>
</dbReference>
<dbReference type="GO" id="GO:0004497">
    <property type="term" value="F:monooxygenase activity"/>
    <property type="evidence" value="ECO:0007669"/>
    <property type="project" value="UniProtKB-KW"/>
</dbReference>
<evidence type="ECO:0000313" key="9">
    <source>
        <dbReference type="EMBL" id="KAK3002528.1"/>
    </source>
</evidence>
<dbReference type="PROSITE" id="PS00086">
    <property type="entry name" value="CYTOCHROME_P450"/>
    <property type="match status" value="1"/>
</dbReference>
<dbReference type="SUPFAM" id="SSF48264">
    <property type="entry name" value="Cytochrome P450"/>
    <property type="match status" value="1"/>
</dbReference>
<protein>
    <recommendedName>
        <fullName evidence="11">Cytochrome P450</fullName>
    </recommendedName>
</protein>
<organism evidence="9 10">
    <name type="scientific">Escallonia herrerae</name>
    <dbReference type="NCBI Taxonomy" id="1293975"/>
    <lineage>
        <taxon>Eukaryota</taxon>
        <taxon>Viridiplantae</taxon>
        <taxon>Streptophyta</taxon>
        <taxon>Embryophyta</taxon>
        <taxon>Tracheophyta</taxon>
        <taxon>Spermatophyta</taxon>
        <taxon>Magnoliopsida</taxon>
        <taxon>eudicotyledons</taxon>
        <taxon>Gunneridae</taxon>
        <taxon>Pentapetalae</taxon>
        <taxon>asterids</taxon>
        <taxon>campanulids</taxon>
        <taxon>Escalloniales</taxon>
        <taxon>Escalloniaceae</taxon>
        <taxon>Escallonia</taxon>
    </lineage>
</organism>
<dbReference type="Proteomes" id="UP001188597">
    <property type="component" value="Unassembled WGS sequence"/>
</dbReference>
<comment type="caution">
    <text evidence="9">The sequence shown here is derived from an EMBL/GenBank/DDBJ whole genome shotgun (WGS) entry which is preliminary data.</text>
</comment>
<evidence type="ECO:0000256" key="3">
    <source>
        <dbReference type="ARBA" id="ARBA00022723"/>
    </source>
</evidence>
<dbReference type="InterPro" id="IPR017972">
    <property type="entry name" value="Cyt_P450_CS"/>
</dbReference>
<proteinExistence type="inferred from homology"/>
<dbReference type="GO" id="GO:0020037">
    <property type="term" value="F:heme binding"/>
    <property type="evidence" value="ECO:0007669"/>
    <property type="project" value="InterPro"/>
</dbReference>
<evidence type="ECO:0000256" key="6">
    <source>
        <dbReference type="ARBA" id="ARBA00023033"/>
    </source>
</evidence>
<accession>A0AA88V747</accession>
<name>A0AA88V747_9ASTE</name>
<keyword evidence="5 7" id="KW-0408">Iron</keyword>
<evidence type="ECO:0000256" key="5">
    <source>
        <dbReference type="ARBA" id="ARBA00023004"/>
    </source>
</evidence>
<dbReference type="EMBL" id="JAVXUP010002573">
    <property type="protein sequence ID" value="KAK3002528.1"/>
    <property type="molecule type" value="Genomic_DNA"/>
</dbReference>